<protein>
    <submittedName>
        <fullName evidence="1">Uncharacterized protein</fullName>
    </submittedName>
</protein>
<dbReference type="InterPro" id="IPR002826">
    <property type="entry name" value="MptE-like"/>
</dbReference>
<evidence type="ECO:0000313" key="1">
    <source>
        <dbReference type="EMBL" id="OCX43073.1"/>
    </source>
</evidence>
<dbReference type="EMBL" id="LXSU01000082">
    <property type="protein sequence ID" value="OCX43073.1"/>
    <property type="molecule type" value="Genomic_DNA"/>
</dbReference>
<gene>
    <name evidence="1" type="ORF">A7X81_01685</name>
</gene>
<dbReference type="RefSeq" id="WP_066007585.1">
    <property type="nucleotide sequence ID" value="NZ_CP053848.1"/>
</dbReference>
<proteinExistence type="predicted"/>
<organism evidence="1 2">
    <name type="scientific">Campylobacter ornithocola</name>
    <dbReference type="NCBI Taxonomy" id="1848766"/>
    <lineage>
        <taxon>Bacteria</taxon>
        <taxon>Pseudomonadati</taxon>
        <taxon>Campylobacterota</taxon>
        <taxon>Epsilonproteobacteria</taxon>
        <taxon>Campylobacterales</taxon>
        <taxon>Campylobacteraceae</taxon>
        <taxon>Campylobacter</taxon>
    </lineage>
</organism>
<evidence type="ECO:0000313" key="2">
    <source>
        <dbReference type="Proteomes" id="UP000094873"/>
    </source>
</evidence>
<dbReference type="AlphaFoldDB" id="A0A6M8MHE9"/>
<keyword evidence="2" id="KW-1185">Reference proteome</keyword>
<dbReference type="PANTHER" id="PTHR41786:SF1">
    <property type="entry name" value="6-HYDROXYMETHYLPTERIN DIPHOSPHOKINASE MPTE-LIKE DOMAIN-CONTAINING PROTEIN"/>
    <property type="match status" value="1"/>
</dbReference>
<reference evidence="1 2" key="1">
    <citation type="submission" date="2016-05" db="EMBL/GenBank/DDBJ databases">
        <authorList>
            <person name="Caceres A."/>
            <person name="Munoz I."/>
            <person name="Iraola G."/>
            <person name="Diaz-Viraque F."/>
            <person name="Greif G."/>
            <person name="Collado L."/>
        </authorList>
    </citation>
    <scope>NUCLEOTIDE SEQUENCE [LARGE SCALE GENOMIC DNA]</scope>
    <source>
        <strain evidence="1 2">WBE38</strain>
    </source>
</reference>
<dbReference type="Proteomes" id="UP000094873">
    <property type="component" value="Unassembled WGS sequence"/>
</dbReference>
<comment type="caution">
    <text evidence="1">The sequence shown here is derived from an EMBL/GenBank/DDBJ whole genome shotgun (WGS) entry which is preliminary data.</text>
</comment>
<name>A0A6M8MHE9_9BACT</name>
<sequence length="611" mass="71087">MNIFIKNLNALDENLKIKLLQLNPTKAVQMQDKNFINSLKTYYKNHPVLFVYGIGIYIYEAFKNQNLKHLVIFEDDLNQLYAFLKNNDISSFLNNQQLFIFYTKDFDFNKAKELFLQQNFMFYKDISTIIPFKKSCFIQNIQEFIQKAILSILNALQSSDDCKIIIKYFCKNLSKTLTHTSTKEFLEKHKATNKTAIVVASGPSLIKQLPLLKEVQQKVSIFCADGSYPILHKYGIKPDYVFCIERSIANEEIEEIEASWKFFDNNFKNFDKDILFIFSDSVFPKTIEMMDRNNRNYIINLSTNSFCVSFGFDDYGYCDLSFNSVANLAYNFAVSLGYENIILIGQDLAFDEKGNSHPNEFLHGTNLDSTRYEHIKTTAYGGENEVYTHAAWMLYKEKYEYDIAQNKNFIKTYNATEGGARIEGSIEKPFKELCENVISKESVKNFQKLSLPDKKDIRKNLTKALKHFNTINQKAIDFLNQAQDLLVKVQNISSMLNNLPTHLSLEESLNAINFNQITNLKQELKSYKEEILSSKYFSTILLSYMYTNECNFIKLECIDTNDTIKEKINQLSYIINHERHIKEITNLIQTQYSIINQTIADIQILISKDFL</sequence>
<dbReference type="OrthoDB" id="5291305at2"/>
<dbReference type="PANTHER" id="PTHR41786">
    <property type="entry name" value="MOTILITY ACCESSORY FACTOR MAF"/>
    <property type="match status" value="1"/>
</dbReference>
<accession>A0A6M8MHE9</accession>
<dbReference type="Pfam" id="PF01973">
    <property type="entry name" value="MptE-like"/>
    <property type="match status" value="1"/>
</dbReference>